<dbReference type="InParanoid" id="T0PMV5"/>
<organism evidence="1 2">
    <name type="scientific">Saprolegnia diclina (strain VS20)</name>
    <dbReference type="NCBI Taxonomy" id="1156394"/>
    <lineage>
        <taxon>Eukaryota</taxon>
        <taxon>Sar</taxon>
        <taxon>Stramenopiles</taxon>
        <taxon>Oomycota</taxon>
        <taxon>Saprolegniomycetes</taxon>
        <taxon>Saprolegniales</taxon>
        <taxon>Saprolegniaceae</taxon>
        <taxon>Saprolegnia</taxon>
    </lineage>
</organism>
<evidence type="ECO:0000313" key="2">
    <source>
        <dbReference type="Proteomes" id="UP000030762"/>
    </source>
</evidence>
<dbReference type="RefSeq" id="XP_008619787.1">
    <property type="nucleotide sequence ID" value="XM_008621565.1"/>
</dbReference>
<reference evidence="1 2" key="1">
    <citation type="submission" date="2012-04" db="EMBL/GenBank/DDBJ databases">
        <title>The Genome Sequence of Saprolegnia declina VS20.</title>
        <authorList>
            <consortium name="The Broad Institute Genome Sequencing Platform"/>
            <person name="Russ C."/>
            <person name="Nusbaum C."/>
            <person name="Tyler B."/>
            <person name="van West P."/>
            <person name="Dieguez-Uribeondo J."/>
            <person name="de Bruijn I."/>
            <person name="Tripathy S."/>
            <person name="Jiang R."/>
            <person name="Young S.K."/>
            <person name="Zeng Q."/>
            <person name="Gargeya S."/>
            <person name="Fitzgerald M."/>
            <person name="Haas B."/>
            <person name="Abouelleil A."/>
            <person name="Alvarado L."/>
            <person name="Arachchi H.M."/>
            <person name="Berlin A."/>
            <person name="Chapman S.B."/>
            <person name="Goldberg J."/>
            <person name="Griggs A."/>
            <person name="Gujja S."/>
            <person name="Hansen M."/>
            <person name="Howarth C."/>
            <person name="Imamovic A."/>
            <person name="Larimer J."/>
            <person name="McCowen C."/>
            <person name="Montmayeur A."/>
            <person name="Murphy C."/>
            <person name="Neiman D."/>
            <person name="Pearson M."/>
            <person name="Priest M."/>
            <person name="Roberts A."/>
            <person name="Saif S."/>
            <person name="Shea T."/>
            <person name="Sisk P."/>
            <person name="Sykes S."/>
            <person name="Wortman J."/>
            <person name="Nusbaum C."/>
            <person name="Birren B."/>
        </authorList>
    </citation>
    <scope>NUCLEOTIDE SEQUENCE [LARGE SCALE GENOMIC DNA]</scope>
    <source>
        <strain evidence="1 2">VS20</strain>
    </source>
</reference>
<gene>
    <name evidence="1" type="ORF">SDRG_15394</name>
</gene>
<dbReference type="STRING" id="1156394.T0PMV5"/>
<evidence type="ECO:0000313" key="1">
    <source>
        <dbReference type="EMBL" id="EQC26744.1"/>
    </source>
</evidence>
<protein>
    <submittedName>
        <fullName evidence="1">Uncharacterized protein</fullName>
    </submittedName>
</protein>
<sequence>MPEVGPILRAGLDSMSPAGMRQGYCLGLVEVIQFSPRKQLKDIVERFVVEDALCDALPEVHHAAGDAFDVIHKTMGYRSIDELNLRLLKCITSYLAPRLLTTPTALSNIQAIVSFSGAVLHCDMDHLRKLARSTSIHH</sequence>
<name>T0PMV5_SAPDV</name>
<accession>T0PMV5</accession>
<dbReference type="Proteomes" id="UP000030762">
    <property type="component" value="Unassembled WGS sequence"/>
</dbReference>
<dbReference type="AlphaFoldDB" id="T0PMV5"/>
<dbReference type="OrthoDB" id="10544438at2759"/>
<dbReference type="EMBL" id="JH767222">
    <property type="protein sequence ID" value="EQC26744.1"/>
    <property type="molecule type" value="Genomic_DNA"/>
</dbReference>
<dbReference type="eggNOG" id="KOG1242">
    <property type="taxonomic scope" value="Eukaryota"/>
</dbReference>
<dbReference type="GeneID" id="19956121"/>
<proteinExistence type="predicted"/>
<keyword evidence="2" id="KW-1185">Reference proteome</keyword>
<dbReference type="VEuPathDB" id="FungiDB:SDRG_15394"/>